<dbReference type="GO" id="GO:0035243">
    <property type="term" value="F:protein-arginine omega-N symmetric methyltransferase activity"/>
    <property type="evidence" value="ECO:0007669"/>
    <property type="project" value="UniProtKB-EC"/>
</dbReference>
<feature type="non-terminal residue" evidence="8">
    <location>
        <position position="71"/>
    </location>
</feature>
<dbReference type="InterPro" id="IPR003788">
    <property type="entry name" value="NDUFAF7"/>
</dbReference>
<dbReference type="SUPFAM" id="SSF53335">
    <property type="entry name" value="S-adenosyl-L-methionine-dependent methyltransferases"/>
    <property type="match status" value="1"/>
</dbReference>
<keyword evidence="3 7" id="KW-0489">Methyltransferase</keyword>
<dbReference type="GO" id="GO:0032259">
    <property type="term" value="P:methylation"/>
    <property type="evidence" value="ECO:0007669"/>
    <property type="project" value="UniProtKB-KW"/>
</dbReference>
<evidence type="ECO:0000256" key="6">
    <source>
        <dbReference type="ARBA" id="ARBA00048612"/>
    </source>
</evidence>
<dbReference type="GO" id="GO:0032981">
    <property type="term" value="P:mitochondrial respiratory chain complex I assembly"/>
    <property type="evidence" value="ECO:0007669"/>
    <property type="project" value="TreeGrafter"/>
</dbReference>
<evidence type="ECO:0000313" key="9">
    <source>
        <dbReference type="Proteomes" id="UP000789405"/>
    </source>
</evidence>
<comment type="similarity">
    <text evidence="2 7">Belongs to the NDUFAF7 family.</text>
</comment>
<evidence type="ECO:0000256" key="3">
    <source>
        <dbReference type="ARBA" id="ARBA00022603"/>
    </source>
</evidence>
<evidence type="ECO:0000256" key="4">
    <source>
        <dbReference type="ARBA" id="ARBA00022679"/>
    </source>
</evidence>
<dbReference type="Proteomes" id="UP000789405">
    <property type="component" value="Unassembled WGS sequence"/>
</dbReference>
<name>A0A9N9NRE9_9GLOM</name>
<dbReference type="OrthoDB" id="5595109at2759"/>
<protein>
    <recommendedName>
        <fullName evidence="7">Protein arginine methyltransferase NDUFAF7</fullName>
        <ecNumber evidence="7">2.1.1.320</ecNumber>
    </recommendedName>
</protein>
<dbReference type="PANTHER" id="PTHR12049:SF7">
    <property type="entry name" value="PROTEIN ARGININE METHYLTRANSFERASE NDUFAF7, MITOCHONDRIAL"/>
    <property type="match status" value="1"/>
</dbReference>
<keyword evidence="5 7" id="KW-0496">Mitochondrion</keyword>
<dbReference type="GO" id="GO:0005739">
    <property type="term" value="C:mitochondrion"/>
    <property type="evidence" value="ECO:0007669"/>
    <property type="project" value="UniProtKB-SubCell"/>
</dbReference>
<evidence type="ECO:0000256" key="1">
    <source>
        <dbReference type="ARBA" id="ARBA00004173"/>
    </source>
</evidence>
<dbReference type="AlphaFoldDB" id="A0A9N9NRE9"/>
<organism evidence="8 9">
    <name type="scientific">Dentiscutata erythropus</name>
    <dbReference type="NCBI Taxonomy" id="1348616"/>
    <lineage>
        <taxon>Eukaryota</taxon>
        <taxon>Fungi</taxon>
        <taxon>Fungi incertae sedis</taxon>
        <taxon>Mucoromycota</taxon>
        <taxon>Glomeromycotina</taxon>
        <taxon>Glomeromycetes</taxon>
        <taxon>Diversisporales</taxon>
        <taxon>Gigasporaceae</taxon>
        <taxon>Dentiscutata</taxon>
    </lineage>
</organism>
<dbReference type="PANTHER" id="PTHR12049">
    <property type="entry name" value="PROTEIN ARGININE METHYLTRANSFERASE NDUFAF7, MITOCHONDRIAL"/>
    <property type="match status" value="1"/>
</dbReference>
<dbReference type="EC" id="2.1.1.320" evidence="7"/>
<evidence type="ECO:0000256" key="2">
    <source>
        <dbReference type="ARBA" id="ARBA00005891"/>
    </source>
</evidence>
<comment type="catalytic activity">
    <reaction evidence="6 7">
        <text>L-arginyl-[protein] + 2 S-adenosyl-L-methionine = N(omega),N(omega)'-dimethyl-L-arginyl-[protein] + 2 S-adenosyl-L-homocysteine + 2 H(+)</text>
        <dbReference type="Rhea" id="RHEA:48108"/>
        <dbReference type="Rhea" id="RHEA-COMP:10532"/>
        <dbReference type="Rhea" id="RHEA-COMP:11992"/>
        <dbReference type="ChEBI" id="CHEBI:15378"/>
        <dbReference type="ChEBI" id="CHEBI:29965"/>
        <dbReference type="ChEBI" id="CHEBI:57856"/>
        <dbReference type="ChEBI" id="CHEBI:59789"/>
        <dbReference type="ChEBI" id="CHEBI:88221"/>
        <dbReference type="EC" id="2.1.1.320"/>
    </reaction>
</comment>
<keyword evidence="9" id="KW-1185">Reference proteome</keyword>
<accession>A0A9N9NRE9</accession>
<dbReference type="InterPro" id="IPR038375">
    <property type="entry name" value="NDUFAF7_sf"/>
</dbReference>
<proteinExistence type="inferred from homology"/>
<comment type="subcellular location">
    <subcellularLocation>
        <location evidence="1 7">Mitochondrion</location>
    </subcellularLocation>
</comment>
<evidence type="ECO:0000313" key="8">
    <source>
        <dbReference type="EMBL" id="CAG8763524.1"/>
    </source>
</evidence>
<comment type="caution">
    <text evidence="8">The sequence shown here is derived from an EMBL/GenBank/DDBJ whole genome shotgun (WGS) entry which is preliminary data.</text>
</comment>
<dbReference type="InterPro" id="IPR029063">
    <property type="entry name" value="SAM-dependent_MTases_sf"/>
</dbReference>
<comment type="function">
    <text evidence="7">Arginine methyltransferase involved in the assembly or stability of mitochondrial NADH:ubiquinone oxidoreductase complex (complex I).</text>
</comment>
<dbReference type="EMBL" id="CAJVPY010017753">
    <property type="protein sequence ID" value="CAG8763524.1"/>
    <property type="molecule type" value="Genomic_DNA"/>
</dbReference>
<reference evidence="8" key="1">
    <citation type="submission" date="2021-06" db="EMBL/GenBank/DDBJ databases">
        <authorList>
            <person name="Kallberg Y."/>
            <person name="Tangrot J."/>
            <person name="Rosling A."/>
        </authorList>
    </citation>
    <scope>NUCLEOTIDE SEQUENCE</scope>
    <source>
        <strain evidence="8">MA453B</strain>
    </source>
</reference>
<sequence length="71" mass="8347">MYRVFCRRSSFNLNISRYYYLTKKNELKDHLMKSIRATGPISIAQYMKEVLTSSLSGYYMVGDVFGRQGDF</sequence>
<keyword evidence="4 7" id="KW-0808">Transferase</keyword>
<gene>
    <name evidence="8" type="ORF">DERYTH_LOCUS18042</name>
</gene>
<evidence type="ECO:0000256" key="5">
    <source>
        <dbReference type="ARBA" id="ARBA00023128"/>
    </source>
</evidence>
<evidence type="ECO:0000256" key="7">
    <source>
        <dbReference type="RuleBase" id="RU364114"/>
    </source>
</evidence>
<dbReference type="Gene3D" id="3.40.50.12710">
    <property type="match status" value="1"/>
</dbReference>